<evidence type="ECO:0000256" key="9">
    <source>
        <dbReference type="ARBA" id="ARBA00023136"/>
    </source>
</evidence>
<dbReference type="Gene3D" id="1.10.287.130">
    <property type="match status" value="1"/>
</dbReference>
<protein>
    <recommendedName>
        <fullName evidence="3">histidine kinase</fullName>
        <ecNumber evidence="3">2.7.13.3</ecNumber>
    </recommendedName>
</protein>
<evidence type="ECO:0000256" key="4">
    <source>
        <dbReference type="ARBA" id="ARBA00022553"/>
    </source>
</evidence>
<accession>A0ABV7XFU0</accession>
<evidence type="ECO:0000256" key="2">
    <source>
        <dbReference type="ARBA" id="ARBA00004370"/>
    </source>
</evidence>
<dbReference type="InterPro" id="IPR005467">
    <property type="entry name" value="His_kinase_dom"/>
</dbReference>
<dbReference type="Proteomes" id="UP001595705">
    <property type="component" value="Unassembled WGS sequence"/>
</dbReference>
<keyword evidence="5" id="KW-0808">Transferase</keyword>
<dbReference type="PANTHER" id="PTHR45436">
    <property type="entry name" value="SENSOR HISTIDINE KINASE YKOH"/>
    <property type="match status" value="1"/>
</dbReference>
<keyword evidence="13" id="KW-1185">Reference proteome</keyword>
<evidence type="ECO:0000256" key="1">
    <source>
        <dbReference type="ARBA" id="ARBA00000085"/>
    </source>
</evidence>
<dbReference type="CDD" id="cd00082">
    <property type="entry name" value="HisKA"/>
    <property type="match status" value="1"/>
</dbReference>
<gene>
    <name evidence="12" type="ORF">ACFONC_02320</name>
</gene>
<dbReference type="SMART" id="SM00387">
    <property type="entry name" value="HATPase_c"/>
    <property type="match status" value="1"/>
</dbReference>
<keyword evidence="7 12" id="KW-0418">Kinase</keyword>
<evidence type="ECO:0000256" key="7">
    <source>
        <dbReference type="ARBA" id="ARBA00022777"/>
    </source>
</evidence>
<dbReference type="Pfam" id="PF02518">
    <property type="entry name" value="HATPase_c"/>
    <property type="match status" value="1"/>
</dbReference>
<dbReference type="InterPro" id="IPR004358">
    <property type="entry name" value="Sig_transdc_His_kin-like_C"/>
</dbReference>
<dbReference type="EC" id="2.7.13.3" evidence="3"/>
<evidence type="ECO:0000256" key="8">
    <source>
        <dbReference type="ARBA" id="ARBA00022989"/>
    </source>
</evidence>
<dbReference type="Pfam" id="PF00512">
    <property type="entry name" value="HisKA"/>
    <property type="match status" value="1"/>
</dbReference>
<dbReference type="EMBL" id="JBHRYA010000001">
    <property type="protein sequence ID" value="MFC3714987.1"/>
    <property type="molecule type" value="Genomic_DNA"/>
</dbReference>
<keyword evidence="4" id="KW-0597">Phosphoprotein</keyword>
<name>A0ABV7XFU0_9GAMM</name>
<keyword evidence="9 10" id="KW-0472">Membrane</keyword>
<feature type="transmembrane region" description="Helical" evidence="10">
    <location>
        <begin position="132"/>
        <end position="150"/>
    </location>
</feature>
<dbReference type="SUPFAM" id="SSF47384">
    <property type="entry name" value="Homodimeric domain of signal transducing histidine kinase"/>
    <property type="match status" value="1"/>
</dbReference>
<reference evidence="13" key="1">
    <citation type="journal article" date="2019" name="Int. J. Syst. Evol. Microbiol.">
        <title>The Global Catalogue of Microorganisms (GCM) 10K type strain sequencing project: providing services to taxonomists for standard genome sequencing and annotation.</title>
        <authorList>
            <consortium name="The Broad Institute Genomics Platform"/>
            <consortium name="The Broad Institute Genome Sequencing Center for Infectious Disease"/>
            <person name="Wu L."/>
            <person name="Ma J."/>
        </authorList>
    </citation>
    <scope>NUCLEOTIDE SEQUENCE [LARGE SCALE GENOMIC DNA]</scope>
    <source>
        <strain evidence="13">KCTC 42441</strain>
    </source>
</reference>
<evidence type="ECO:0000256" key="6">
    <source>
        <dbReference type="ARBA" id="ARBA00022692"/>
    </source>
</evidence>
<dbReference type="SUPFAM" id="SSF55874">
    <property type="entry name" value="ATPase domain of HSP90 chaperone/DNA topoisomerase II/histidine kinase"/>
    <property type="match status" value="1"/>
</dbReference>
<comment type="subcellular location">
    <subcellularLocation>
        <location evidence="2">Membrane</location>
    </subcellularLocation>
</comment>
<sequence length="431" mass="47938">MSQGLPRKLRYAFILQMVLAGASVIVGALVAGSIVKDVLTDQQLRSEAGEFWSGRARDADYPLPRSSTMRGYFASDQQPSAGVPDELRRFGIGISELPGGNRKLIIEERPQGRLYLVMSFELLDTVIRRAELVSLLLALVAIYLTTWLTYRASKRLVTPVSWLAEQVARWDPSNPDVQSIAPERMPGESGGEVRQLTGALRNLTRRTHDLVARERDFTRDASHELRTPLTVIRVATDMMLADPEIPQRTHRTLVRMQHAGRDMEAIIDAFLILARENEHAPLTEDFDVASLVEEEVEKVRPLLAGKPVELELDIVARPHLHASPRVLSVMLGQLLDNACVFTERGRVEVRLEATRIVVADTGIGMAPEVLRKAWAPFYRADRVSPTGKGMGLSIVRRLGERFRWPVTLDSRSGAGTVASIEFARDVIAADS</sequence>
<proteinExistence type="predicted"/>
<feature type="domain" description="Histidine kinase" evidence="11">
    <location>
        <begin position="220"/>
        <end position="426"/>
    </location>
</feature>
<comment type="caution">
    <text evidence="12">The sequence shown here is derived from an EMBL/GenBank/DDBJ whole genome shotgun (WGS) entry which is preliminary data.</text>
</comment>
<evidence type="ECO:0000313" key="12">
    <source>
        <dbReference type="EMBL" id="MFC3714987.1"/>
    </source>
</evidence>
<feature type="transmembrane region" description="Helical" evidence="10">
    <location>
        <begin position="12"/>
        <end position="35"/>
    </location>
</feature>
<dbReference type="InterPro" id="IPR036097">
    <property type="entry name" value="HisK_dim/P_sf"/>
</dbReference>
<evidence type="ECO:0000256" key="5">
    <source>
        <dbReference type="ARBA" id="ARBA00022679"/>
    </source>
</evidence>
<dbReference type="PRINTS" id="PR00344">
    <property type="entry name" value="BCTRLSENSOR"/>
</dbReference>
<organism evidence="12 13">
    <name type="scientific">Luteimonas soli</name>
    <dbReference type="NCBI Taxonomy" id="1648966"/>
    <lineage>
        <taxon>Bacteria</taxon>
        <taxon>Pseudomonadati</taxon>
        <taxon>Pseudomonadota</taxon>
        <taxon>Gammaproteobacteria</taxon>
        <taxon>Lysobacterales</taxon>
        <taxon>Lysobacteraceae</taxon>
        <taxon>Luteimonas</taxon>
    </lineage>
</organism>
<dbReference type="SMART" id="SM00388">
    <property type="entry name" value="HisKA"/>
    <property type="match status" value="1"/>
</dbReference>
<comment type="catalytic activity">
    <reaction evidence="1">
        <text>ATP + protein L-histidine = ADP + protein N-phospho-L-histidine.</text>
        <dbReference type="EC" id="2.7.13.3"/>
    </reaction>
</comment>
<evidence type="ECO:0000313" key="13">
    <source>
        <dbReference type="Proteomes" id="UP001595705"/>
    </source>
</evidence>
<dbReference type="InterPro" id="IPR003661">
    <property type="entry name" value="HisK_dim/P_dom"/>
</dbReference>
<dbReference type="GO" id="GO:0016301">
    <property type="term" value="F:kinase activity"/>
    <property type="evidence" value="ECO:0007669"/>
    <property type="project" value="UniProtKB-KW"/>
</dbReference>
<evidence type="ECO:0000259" key="11">
    <source>
        <dbReference type="PROSITE" id="PS50109"/>
    </source>
</evidence>
<dbReference type="InterPro" id="IPR003594">
    <property type="entry name" value="HATPase_dom"/>
</dbReference>
<keyword evidence="6 10" id="KW-0812">Transmembrane</keyword>
<evidence type="ECO:0000256" key="10">
    <source>
        <dbReference type="SAM" id="Phobius"/>
    </source>
</evidence>
<dbReference type="InterPro" id="IPR036890">
    <property type="entry name" value="HATPase_C_sf"/>
</dbReference>
<dbReference type="RefSeq" id="WP_386741997.1">
    <property type="nucleotide sequence ID" value="NZ_JBHRYA010000001.1"/>
</dbReference>
<dbReference type="PROSITE" id="PS50109">
    <property type="entry name" value="HIS_KIN"/>
    <property type="match status" value="1"/>
</dbReference>
<evidence type="ECO:0000256" key="3">
    <source>
        <dbReference type="ARBA" id="ARBA00012438"/>
    </source>
</evidence>
<dbReference type="Gene3D" id="3.30.565.10">
    <property type="entry name" value="Histidine kinase-like ATPase, C-terminal domain"/>
    <property type="match status" value="1"/>
</dbReference>
<keyword evidence="8 10" id="KW-1133">Transmembrane helix</keyword>
<dbReference type="PANTHER" id="PTHR45436:SF16">
    <property type="entry name" value="HISTIDINE KINASE"/>
    <property type="match status" value="1"/>
</dbReference>
<dbReference type="InterPro" id="IPR050428">
    <property type="entry name" value="TCS_sensor_his_kinase"/>
</dbReference>